<reference evidence="1" key="1">
    <citation type="submission" date="2022-06" db="EMBL/GenBank/DDBJ databases">
        <title>Novel species in genus nocardia.</title>
        <authorList>
            <person name="Li F."/>
        </authorList>
    </citation>
    <scope>NUCLEOTIDE SEQUENCE</scope>
    <source>
        <strain evidence="1">CDC141</strain>
    </source>
</reference>
<keyword evidence="2" id="KW-1185">Reference proteome</keyword>
<comment type="caution">
    <text evidence="1">The sequence shown here is derived from an EMBL/GenBank/DDBJ whole genome shotgun (WGS) entry which is preliminary data.</text>
</comment>
<evidence type="ECO:0000313" key="2">
    <source>
        <dbReference type="Proteomes" id="UP001139157"/>
    </source>
</evidence>
<gene>
    <name evidence="1" type="ORF">NDR86_24395</name>
</gene>
<evidence type="ECO:0000313" key="1">
    <source>
        <dbReference type="EMBL" id="MCM6776632.1"/>
    </source>
</evidence>
<dbReference type="RefSeq" id="WP_251914944.1">
    <property type="nucleotide sequence ID" value="NZ_JAMRXG010000011.1"/>
</dbReference>
<proteinExistence type="predicted"/>
<sequence>MPGFVVDFGTLMTCPHGGKVNFVPAGPPLALIAGKPVATAADQLLVTGCSLTGSSSPCTKVQWLNVGTTLLGGKPLLLQSNPPPGPGNGTCLGSATPGPPVLMAVQLQVTGM</sequence>
<organism evidence="1 2">
    <name type="scientific">Nocardia pulmonis</name>
    <dbReference type="NCBI Taxonomy" id="2951408"/>
    <lineage>
        <taxon>Bacteria</taxon>
        <taxon>Bacillati</taxon>
        <taxon>Actinomycetota</taxon>
        <taxon>Actinomycetes</taxon>
        <taxon>Mycobacteriales</taxon>
        <taxon>Nocardiaceae</taxon>
        <taxon>Nocardia</taxon>
    </lineage>
</organism>
<dbReference type="EMBL" id="JAMRXG010000011">
    <property type="protein sequence ID" value="MCM6776632.1"/>
    <property type="molecule type" value="Genomic_DNA"/>
</dbReference>
<accession>A0A9X2IY31</accession>
<dbReference type="AlphaFoldDB" id="A0A9X2IY31"/>
<dbReference type="Proteomes" id="UP001139157">
    <property type="component" value="Unassembled WGS sequence"/>
</dbReference>
<name>A0A9X2IY31_9NOCA</name>
<protein>
    <submittedName>
        <fullName evidence="1">Uncharacterized protein</fullName>
    </submittedName>
</protein>